<evidence type="ECO:0008006" key="4">
    <source>
        <dbReference type="Google" id="ProtNLM"/>
    </source>
</evidence>
<organism evidence="3">
    <name type="scientific">Oceaniferula spumae</name>
    <dbReference type="NCBI Taxonomy" id="2979115"/>
    <lineage>
        <taxon>Bacteria</taxon>
        <taxon>Pseudomonadati</taxon>
        <taxon>Verrucomicrobiota</taxon>
        <taxon>Verrucomicrobiia</taxon>
        <taxon>Verrucomicrobiales</taxon>
        <taxon>Verrucomicrobiaceae</taxon>
        <taxon>Oceaniferula</taxon>
    </lineage>
</organism>
<feature type="chain" id="PRO_5043378139" description="VCBS repeat-containing protein" evidence="2">
    <location>
        <begin position="22"/>
        <end position="415"/>
    </location>
</feature>
<keyword evidence="1 2" id="KW-0732">Signal</keyword>
<evidence type="ECO:0000313" key="3">
    <source>
        <dbReference type="EMBL" id="BDS06603.1"/>
    </source>
</evidence>
<dbReference type="InterPro" id="IPR013517">
    <property type="entry name" value="FG-GAP"/>
</dbReference>
<evidence type="ECO:0000256" key="1">
    <source>
        <dbReference type="ARBA" id="ARBA00022729"/>
    </source>
</evidence>
<sequence length="415" mass="45985">MYNNLTSYVLCLFLVASAAVAKNLPLTTVGFKKIQLLDKYITEGASIGDVNADGRPDVIAGPLWWQGPEFKKSFSYAPFKAYPIKGPGLSGYSTNFFTFPDQITKDKWTDILKVGLPDQPAHLAINPGVKPFIASNTKHQCQHCKAQDNICNESPQHLNVLGKGNQLLAFSHNHITLSEPGIDPTKPWEVYKVSPKDGALQMYTHGLGAGDINGDKLPDILEKRGWWQQPDNWDRKTPWEFHPYPFAPEQGGAQMFTYDIDGDGDNDVVTALNAHSWGLAWYEQIKEGGKISFKKHTIMTDKSEGNPYGVCFSQLHAMACTDIDGDGIKDIVTGKCFYAHNGRDPGAEQPAVLYWFRTTRHEDGTTELIPYQIDDNSGVGRQISTGDLNGDGKMDIVVGNKKGVFVFIQTDKPEK</sequence>
<dbReference type="SUPFAM" id="SSF69318">
    <property type="entry name" value="Integrin alpha N-terminal domain"/>
    <property type="match status" value="1"/>
</dbReference>
<dbReference type="KEGG" id="osu:NT6N_16430"/>
<protein>
    <recommendedName>
        <fullName evidence="4">VCBS repeat-containing protein</fullName>
    </recommendedName>
</protein>
<dbReference type="EMBL" id="AP026866">
    <property type="protein sequence ID" value="BDS06603.1"/>
    <property type="molecule type" value="Genomic_DNA"/>
</dbReference>
<dbReference type="PANTHER" id="PTHR46580">
    <property type="entry name" value="SENSOR KINASE-RELATED"/>
    <property type="match status" value="1"/>
</dbReference>
<proteinExistence type="predicted"/>
<reference evidence="3" key="1">
    <citation type="submission" date="2024-07" db="EMBL/GenBank/DDBJ databases">
        <title>Complete genome sequence of Verrucomicrobiaceae bacterium NT6N.</title>
        <authorList>
            <person name="Huang C."/>
            <person name="Takami H."/>
            <person name="Hamasaki K."/>
        </authorList>
    </citation>
    <scope>NUCLEOTIDE SEQUENCE</scope>
    <source>
        <strain evidence="3">NT6N</strain>
    </source>
</reference>
<dbReference type="AlphaFoldDB" id="A0AAT9FKY3"/>
<dbReference type="InterPro" id="IPR028994">
    <property type="entry name" value="Integrin_alpha_N"/>
</dbReference>
<evidence type="ECO:0000256" key="2">
    <source>
        <dbReference type="SAM" id="SignalP"/>
    </source>
</evidence>
<gene>
    <name evidence="3" type="ORF">NT6N_16430</name>
</gene>
<dbReference type="Gene3D" id="2.130.10.130">
    <property type="entry name" value="Integrin alpha, N-terminal"/>
    <property type="match status" value="1"/>
</dbReference>
<name>A0AAT9FKY3_9BACT</name>
<feature type="signal peptide" evidence="2">
    <location>
        <begin position="1"/>
        <end position="21"/>
    </location>
</feature>
<dbReference type="Pfam" id="PF13517">
    <property type="entry name" value="FG-GAP_3"/>
    <property type="match status" value="1"/>
</dbReference>
<dbReference type="PANTHER" id="PTHR46580:SF4">
    <property type="entry name" value="ATP_GTP-BINDING PROTEIN"/>
    <property type="match status" value="1"/>
</dbReference>
<accession>A0AAT9FKY3</accession>